<dbReference type="STRING" id="97359.A0A550BXJ5"/>
<dbReference type="PANTHER" id="PTHR45527:SF1">
    <property type="entry name" value="FATTY ACID SYNTHASE"/>
    <property type="match status" value="1"/>
</dbReference>
<dbReference type="InterPro" id="IPR001242">
    <property type="entry name" value="Condensation_dom"/>
</dbReference>
<evidence type="ECO:0000313" key="7">
    <source>
        <dbReference type="Proteomes" id="UP000320762"/>
    </source>
</evidence>
<evidence type="ECO:0000256" key="3">
    <source>
        <dbReference type="ARBA" id="ARBA00022598"/>
    </source>
</evidence>
<dbReference type="InterPro" id="IPR023213">
    <property type="entry name" value="CAT-like_dom_sf"/>
</dbReference>
<dbReference type="Pfam" id="PF00501">
    <property type="entry name" value="AMP-binding"/>
    <property type="match status" value="2"/>
</dbReference>
<dbReference type="GO" id="GO:0005737">
    <property type="term" value="C:cytoplasm"/>
    <property type="evidence" value="ECO:0007669"/>
    <property type="project" value="TreeGrafter"/>
</dbReference>
<dbReference type="Gene3D" id="3.40.50.980">
    <property type="match status" value="2"/>
</dbReference>
<dbReference type="InterPro" id="IPR009081">
    <property type="entry name" value="PP-bd_ACP"/>
</dbReference>
<dbReference type="SUPFAM" id="SSF56801">
    <property type="entry name" value="Acetyl-CoA synthetase-like"/>
    <property type="match status" value="1"/>
</dbReference>
<protein>
    <recommendedName>
        <fullName evidence="5">Carrier domain-containing protein</fullName>
    </recommendedName>
</protein>
<dbReference type="OrthoDB" id="408177at2759"/>
<gene>
    <name evidence="6" type="ORF">BD626DRAFT_515595</name>
</gene>
<name>A0A550BXJ5_9AGAR</name>
<dbReference type="AlphaFoldDB" id="A0A550BXJ5"/>
<dbReference type="GO" id="GO:0016874">
    <property type="term" value="F:ligase activity"/>
    <property type="evidence" value="ECO:0007669"/>
    <property type="project" value="UniProtKB-KW"/>
</dbReference>
<evidence type="ECO:0000256" key="2">
    <source>
        <dbReference type="ARBA" id="ARBA00022553"/>
    </source>
</evidence>
<evidence type="ECO:0000313" key="6">
    <source>
        <dbReference type="EMBL" id="TRM57264.1"/>
    </source>
</evidence>
<keyword evidence="7" id="KW-1185">Reference proteome</keyword>
<keyword evidence="4" id="KW-0511">Multifunctional enzyme</keyword>
<keyword evidence="2" id="KW-0597">Phosphoprotein</keyword>
<dbReference type="EMBL" id="VDMD01000050">
    <property type="protein sequence ID" value="TRM57264.1"/>
    <property type="molecule type" value="Genomic_DNA"/>
</dbReference>
<dbReference type="Gene3D" id="3.30.300.30">
    <property type="match status" value="1"/>
</dbReference>
<feature type="domain" description="Carrier" evidence="5">
    <location>
        <begin position="619"/>
        <end position="702"/>
    </location>
</feature>
<dbReference type="InterPro" id="IPR045851">
    <property type="entry name" value="AMP-bd_C_sf"/>
</dbReference>
<dbReference type="PANTHER" id="PTHR45527">
    <property type="entry name" value="NONRIBOSOMAL PEPTIDE SYNTHETASE"/>
    <property type="match status" value="1"/>
</dbReference>
<reference evidence="6 7" key="1">
    <citation type="journal article" date="2019" name="New Phytol.">
        <title>Comparative genomics reveals unique wood-decay strategies and fruiting body development in the Schizophyllaceae.</title>
        <authorList>
            <person name="Almasi E."/>
            <person name="Sahu N."/>
            <person name="Krizsan K."/>
            <person name="Balint B."/>
            <person name="Kovacs G.M."/>
            <person name="Kiss B."/>
            <person name="Cseklye J."/>
            <person name="Drula E."/>
            <person name="Henrissat B."/>
            <person name="Nagy I."/>
            <person name="Chovatia M."/>
            <person name="Adam C."/>
            <person name="LaButti K."/>
            <person name="Lipzen A."/>
            <person name="Riley R."/>
            <person name="Grigoriev I.V."/>
            <person name="Nagy L.G."/>
        </authorList>
    </citation>
    <scope>NUCLEOTIDE SEQUENCE [LARGE SCALE GENOMIC DNA]</scope>
    <source>
        <strain evidence="6 7">NL-1724</strain>
    </source>
</reference>
<dbReference type="SUPFAM" id="SSF47336">
    <property type="entry name" value="ACP-like"/>
    <property type="match status" value="1"/>
</dbReference>
<evidence type="ECO:0000256" key="4">
    <source>
        <dbReference type="ARBA" id="ARBA00023268"/>
    </source>
</evidence>
<dbReference type="GO" id="GO:0044550">
    <property type="term" value="P:secondary metabolite biosynthetic process"/>
    <property type="evidence" value="ECO:0007669"/>
    <property type="project" value="TreeGrafter"/>
</dbReference>
<dbReference type="Gene3D" id="2.30.38.10">
    <property type="entry name" value="Luciferase, Domain 3"/>
    <property type="match status" value="1"/>
</dbReference>
<keyword evidence="3" id="KW-0436">Ligase</keyword>
<dbReference type="Proteomes" id="UP000320762">
    <property type="component" value="Unassembled WGS sequence"/>
</dbReference>
<sequence>MAIALAFPSDLLHANGVTKSVHEFRIPGAILQHSQTRDVLLLAALSAVHVLATGIEDAAVAFVDNEGRMQYISLHVDEDMTAGEAIAAVQHAFTKARTVDTQDRLSDMKHGFPLAVSSDGVHCTFAGDATLYSPANIYNIASNVLDALKIVAESPATLISDFSFPSALSRLHKAGISLAPPPPPSHGVRTFRDAFARAASAYPTNVALTDGETDYNYAEFDALTDMLADEIAEILSGGADTGFIATCIPSSPIAIIVLYAIIKYGNAYVPLDVRLPTSRLKHSPKTLAPRFSSHAPTRQIYPQNKHRMMDWTGSSRTLWARHAERAGVRSVHEWHTGLPKGVRMTVSAVLSLIYDRAVGLITPDMRVAQVLNLAWTDVLDPKNLAKLIRLRQVNVTTFATSLFRQVLSVAPDLLRTYAWSSSVERHWISRSAAVSEPFNSTAELINGYGPTETCLMATAYSVHRLLEQGPYTQCVVLDKQMRLAPPGIPGELYIGGRAETAAAFVRISIPGLDQPPSISIERCGDLVRWLPSGDMQFERRLQAGQIKIRGQRLELAEVEAVIVSTCDGRSPYLAAFVVPSRDNNAVLDPHAFVRALKAAVPAYMVPHALDRRALEGMALQRDTEPDRICAIYSQIIGVKQVRAEDDFFDVGGHSLLAMQVKWRLDKEFGYFQGATPRHLASLLEKSTCTSVKSIAEVVRMLPNANGSEYPLSAGPVAVLCDHCPFWLRLRGPLDEDLLERAVQDMARRQDILRTVFIEADDDLRARRCAGMKGTPLAARLPSCEQTPPFRPTLFRLGPQEYVLCSLDHIITDGFSEDVIIKELANTTALSVAVRPVLPALPVSCADFARWEQSESFAALIAPQLDYWAAQLQGSSAAAFVDAELPDANHSARSTAGACVPIALSESLVARIDAACTAMRVTFTMALMAALRVVHFRRTGIADAVSRSEIAPLQGFFATALMYRIHVAPGQTFREVLEQTRTLSVEGFAHTDAHMATIMEALWARALAPGNVPMRIAMGYVIHDASSCEAAGVQMERMEVNMHAVQLDMEIYFGRTAGSEKVTGEINYRKDLFSESYVQGLAAETKTVLEKFAETSEFLVD</sequence>
<dbReference type="PROSITE" id="PS50075">
    <property type="entry name" value="CARRIER"/>
    <property type="match status" value="1"/>
</dbReference>
<dbReference type="SUPFAM" id="SSF52777">
    <property type="entry name" value="CoA-dependent acyltransferases"/>
    <property type="match status" value="2"/>
</dbReference>
<dbReference type="Gene3D" id="3.40.50.1820">
    <property type="entry name" value="alpha/beta hydrolase"/>
    <property type="match status" value="1"/>
</dbReference>
<dbReference type="GO" id="GO:0043041">
    <property type="term" value="P:amino acid activation for nonribosomal peptide biosynthetic process"/>
    <property type="evidence" value="ECO:0007669"/>
    <property type="project" value="TreeGrafter"/>
</dbReference>
<keyword evidence="1" id="KW-0596">Phosphopantetheine</keyword>
<dbReference type="Gene3D" id="3.30.559.30">
    <property type="entry name" value="Nonribosomal peptide synthetase, condensation domain"/>
    <property type="match status" value="1"/>
</dbReference>
<dbReference type="InterPro" id="IPR000873">
    <property type="entry name" value="AMP-dep_synth/lig_dom"/>
</dbReference>
<evidence type="ECO:0000259" key="5">
    <source>
        <dbReference type="PROSITE" id="PS50075"/>
    </source>
</evidence>
<dbReference type="Pfam" id="PF00668">
    <property type="entry name" value="Condensation"/>
    <property type="match status" value="1"/>
</dbReference>
<dbReference type="Gene3D" id="3.30.559.10">
    <property type="entry name" value="Chloramphenicol acetyltransferase-like domain"/>
    <property type="match status" value="1"/>
</dbReference>
<proteinExistence type="predicted"/>
<dbReference type="InterPro" id="IPR029058">
    <property type="entry name" value="AB_hydrolase_fold"/>
</dbReference>
<dbReference type="InterPro" id="IPR036736">
    <property type="entry name" value="ACP-like_sf"/>
</dbReference>
<dbReference type="Pfam" id="PF00550">
    <property type="entry name" value="PP-binding"/>
    <property type="match status" value="1"/>
</dbReference>
<accession>A0A550BXJ5</accession>
<organism evidence="6 7">
    <name type="scientific">Schizophyllum amplum</name>
    <dbReference type="NCBI Taxonomy" id="97359"/>
    <lineage>
        <taxon>Eukaryota</taxon>
        <taxon>Fungi</taxon>
        <taxon>Dikarya</taxon>
        <taxon>Basidiomycota</taxon>
        <taxon>Agaricomycotina</taxon>
        <taxon>Agaricomycetes</taxon>
        <taxon>Agaricomycetidae</taxon>
        <taxon>Agaricales</taxon>
        <taxon>Schizophyllaceae</taxon>
        <taxon>Schizophyllum</taxon>
    </lineage>
</organism>
<comment type="caution">
    <text evidence="6">The sequence shown here is derived from an EMBL/GenBank/DDBJ whole genome shotgun (WGS) entry which is preliminary data.</text>
</comment>
<evidence type="ECO:0000256" key="1">
    <source>
        <dbReference type="ARBA" id="ARBA00022450"/>
    </source>
</evidence>
<dbReference type="GO" id="GO:0031177">
    <property type="term" value="F:phosphopantetheine binding"/>
    <property type="evidence" value="ECO:0007669"/>
    <property type="project" value="TreeGrafter"/>
</dbReference>